<comment type="caution">
    <text evidence="6">The sequence shown here is derived from an EMBL/GenBank/DDBJ whole genome shotgun (WGS) entry which is preliminary data.</text>
</comment>
<protein>
    <recommendedName>
        <fullName evidence="5">SURF1-like protein</fullName>
    </recommendedName>
</protein>
<evidence type="ECO:0000256" key="5">
    <source>
        <dbReference type="RuleBase" id="RU363076"/>
    </source>
</evidence>
<evidence type="ECO:0000313" key="7">
    <source>
        <dbReference type="Proteomes" id="UP000327013"/>
    </source>
</evidence>
<dbReference type="Pfam" id="PF02104">
    <property type="entry name" value="SURF1"/>
    <property type="match status" value="1"/>
</dbReference>
<comment type="subcellular location">
    <subcellularLocation>
        <location evidence="1">Membrane</location>
    </subcellularLocation>
    <subcellularLocation>
        <location evidence="5">Mitochondrion inner membrane</location>
        <topology evidence="5">Multi-pass membrane protein</topology>
    </subcellularLocation>
</comment>
<keyword evidence="3 5" id="KW-1133">Transmembrane helix</keyword>
<keyword evidence="5" id="KW-0496">Mitochondrion</keyword>
<dbReference type="Proteomes" id="UP000327013">
    <property type="component" value="Unassembled WGS sequence"/>
</dbReference>
<keyword evidence="7" id="KW-1185">Reference proteome</keyword>
<organism evidence="6 7">
    <name type="scientific">Carpinus fangiana</name>
    <dbReference type="NCBI Taxonomy" id="176857"/>
    <lineage>
        <taxon>Eukaryota</taxon>
        <taxon>Viridiplantae</taxon>
        <taxon>Streptophyta</taxon>
        <taxon>Embryophyta</taxon>
        <taxon>Tracheophyta</taxon>
        <taxon>Spermatophyta</taxon>
        <taxon>Magnoliopsida</taxon>
        <taxon>eudicotyledons</taxon>
        <taxon>Gunneridae</taxon>
        <taxon>Pentapetalae</taxon>
        <taxon>rosids</taxon>
        <taxon>fabids</taxon>
        <taxon>Fagales</taxon>
        <taxon>Betulaceae</taxon>
        <taxon>Carpinus</taxon>
    </lineage>
</organism>
<dbReference type="CDD" id="cd06662">
    <property type="entry name" value="SURF1"/>
    <property type="match status" value="1"/>
</dbReference>
<dbReference type="GO" id="GO:0033617">
    <property type="term" value="P:mitochondrial respiratory chain complex IV assembly"/>
    <property type="evidence" value="ECO:0007669"/>
    <property type="project" value="TreeGrafter"/>
</dbReference>
<dbReference type="AlphaFoldDB" id="A0A5N6KZQ8"/>
<accession>A0A5N6KZQ8</accession>
<proteinExistence type="inferred from homology"/>
<evidence type="ECO:0000256" key="1">
    <source>
        <dbReference type="ARBA" id="ARBA00004370"/>
    </source>
</evidence>
<evidence type="ECO:0000313" key="6">
    <source>
        <dbReference type="EMBL" id="KAB8356579.1"/>
    </source>
</evidence>
<dbReference type="PANTHER" id="PTHR23427">
    <property type="entry name" value="SURFEIT LOCUS PROTEIN"/>
    <property type="match status" value="1"/>
</dbReference>
<dbReference type="PROSITE" id="PS50895">
    <property type="entry name" value="SURF1"/>
    <property type="match status" value="1"/>
</dbReference>
<evidence type="ECO:0000256" key="4">
    <source>
        <dbReference type="ARBA" id="ARBA00023136"/>
    </source>
</evidence>
<gene>
    <name evidence="6" type="ORF">FH972_024159</name>
</gene>
<dbReference type="GO" id="GO:0005743">
    <property type="term" value="C:mitochondrial inner membrane"/>
    <property type="evidence" value="ECO:0007669"/>
    <property type="project" value="UniProtKB-SubCell"/>
</dbReference>
<keyword evidence="4 5" id="KW-0472">Membrane</keyword>
<dbReference type="OrthoDB" id="1728540at2759"/>
<sequence>MRISTATLRYLRSVAGTSSSPFLTVAARRTARPSIAQHCPRRIFHSSKRCNEQSLSEIVNNPPQLVQRLGWKTDLIARFEDRLVRDPLPLPPYIDPAAVKDFDYRRVYATGVLRHDQEMLIGPRTHDGADGFLVITPLDRGDKGTKILVNRGWISREKADQRTRRQSLPKGQITVAGLLREPWKKNMFTPDNVPEKGQWYFPDVAKMAEVTGSQPVWIEETMQPDLIVSMNREAAGIPIGRAAEVNLRNNHTQYIFTWYALGLATSVMFYMVVKKPPSGGSSRVRRNIEWRQGILSCQGEAQYPFFSGHHSGHDNLSKFDFNQRKLLPRSRVSLAKHTSLFFVSLTVAMPVRDQGTQTKPLPLAVNFSNTFKIKVTALYARFPPEIRHMILSHLLSSDKLTLEPWDCVDKKNLAALISGGSNLMVNPFILADINKAARLHVLQAEKECKRILDKVRTLLTLGGDCLIQQTFGASSEQELTSSENQAELATVLGHSRDIARQYRTHGSHCHSSFPIPRNSLLRTHTGVPRIFTPQSNASREYGRASMALPPLADVGGLVLLLNMAASQSFPQISLQLSRQRPVVP</sequence>
<evidence type="ECO:0000256" key="2">
    <source>
        <dbReference type="ARBA" id="ARBA00022692"/>
    </source>
</evidence>
<reference evidence="6 7" key="1">
    <citation type="submission" date="2019-06" db="EMBL/GenBank/DDBJ databases">
        <title>A chromosomal-level reference genome of Carpinus fangiana (Coryloideae, Betulaceae).</title>
        <authorList>
            <person name="Yang X."/>
            <person name="Wang Z."/>
            <person name="Zhang L."/>
            <person name="Hao G."/>
            <person name="Liu J."/>
            <person name="Yang Y."/>
        </authorList>
    </citation>
    <scope>NUCLEOTIDE SEQUENCE [LARGE SCALE GENOMIC DNA]</scope>
    <source>
        <strain evidence="6">Cfa_2016G</strain>
        <tissue evidence="6">Leaf</tissue>
    </source>
</reference>
<dbReference type="PANTHER" id="PTHR23427:SF2">
    <property type="entry name" value="SURFEIT LOCUS PROTEIN 1"/>
    <property type="match status" value="1"/>
</dbReference>
<name>A0A5N6KZQ8_9ROSI</name>
<feature type="transmembrane region" description="Helical" evidence="5">
    <location>
        <begin position="254"/>
        <end position="273"/>
    </location>
</feature>
<comment type="function">
    <text evidence="5">Probably involved in the biogenesis of the COX complex.</text>
</comment>
<evidence type="ECO:0000256" key="3">
    <source>
        <dbReference type="ARBA" id="ARBA00022989"/>
    </source>
</evidence>
<dbReference type="EMBL" id="VIBQ01000016">
    <property type="protein sequence ID" value="KAB8356579.1"/>
    <property type="molecule type" value="Genomic_DNA"/>
</dbReference>
<comment type="caution">
    <text evidence="5">Lacks conserved residue(s) required for the propagation of feature annotation.</text>
</comment>
<dbReference type="InterPro" id="IPR045214">
    <property type="entry name" value="Surf1/Surf4"/>
</dbReference>
<comment type="similarity">
    <text evidence="5">Belongs to the SURF1 family.</text>
</comment>
<keyword evidence="2 5" id="KW-0812">Transmembrane</keyword>
<keyword evidence="5" id="KW-0999">Mitochondrion inner membrane</keyword>
<dbReference type="InterPro" id="IPR002994">
    <property type="entry name" value="Surf1/Shy1"/>
</dbReference>